<organism evidence="1 2">
    <name type="scientific">Neptunitalea lumnitzerae</name>
    <dbReference type="NCBI Taxonomy" id="2965509"/>
    <lineage>
        <taxon>Bacteria</taxon>
        <taxon>Pseudomonadati</taxon>
        <taxon>Bacteroidota</taxon>
        <taxon>Flavobacteriia</taxon>
        <taxon>Flavobacteriales</taxon>
        <taxon>Flavobacteriaceae</taxon>
        <taxon>Neptunitalea</taxon>
    </lineage>
</organism>
<dbReference type="Proteomes" id="UP001143543">
    <property type="component" value="Unassembled WGS sequence"/>
</dbReference>
<evidence type="ECO:0008006" key="3">
    <source>
        <dbReference type="Google" id="ProtNLM"/>
    </source>
</evidence>
<name>A0ABQ5MHV8_9FLAO</name>
<comment type="caution">
    <text evidence="1">The sequence shown here is derived from an EMBL/GenBank/DDBJ whole genome shotgun (WGS) entry which is preliminary data.</text>
</comment>
<accession>A0ABQ5MHV8</accession>
<reference evidence="1" key="1">
    <citation type="submission" date="2022-07" db="EMBL/GenBank/DDBJ databases">
        <title>Taxonomy of Novel Oxalotrophic and Methylotrophic Bacteria.</title>
        <authorList>
            <person name="Sahin N."/>
            <person name="Tani A."/>
        </authorList>
    </citation>
    <scope>NUCLEOTIDE SEQUENCE</scope>
    <source>
        <strain evidence="1">Y10</strain>
    </source>
</reference>
<dbReference type="RefSeq" id="WP_281764629.1">
    <property type="nucleotide sequence ID" value="NZ_BRVO01000001.1"/>
</dbReference>
<dbReference type="SUPFAM" id="SSF55961">
    <property type="entry name" value="Bet v1-like"/>
    <property type="match status" value="1"/>
</dbReference>
<sequence length="159" mass="18359">MPIIELKTYINAPIETVFNLSRSVALHTYSTIKTNEEAVDGVTEGLLKEGDTVTWRAKHFGVYQYLTVAITAYDFPCFFQDSMLKGIFKQMEHQHFFTKVGEAVCMHDIFEYKAPLGILGTVADVLFLKRYMYNFLKERNRIIKQVAENDEASLQFLNK</sequence>
<dbReference type="InterPro" id="IPR023393">
    <property type="entry name" value="START-like_dom_sf"/>
</dbReference>
<dbReference type="Gene3D" id="3.30.530.20">
    <property type="match status" value="1"/>
</dbReference>
<keyword evidence="2" id="KW-1185">Reference proteome</keyword>
<evidence type="ECO:0000313" key="1">
    <source>
        <dbReference type="EMBL" id="GLB49011.1"/>
    </source>
</evidence>
<dbReference type="EMBL" id="BRVO01000001">
    <property type="protein sequence ID" value="GLB49011.1"/>
    <property type="molecule type" value="Genomic_DNA"/>
</dbReference>
<dbReference type="CDD" id="cd07820">
    <property type="entry name" value="SRPBCC_3"/>
    <property type="match status" value="1"/>
</dbReference>
<protein>
    <recommendedName>
        <fullName evidence="3">Cell division protein</fullName>
    </recommendedName>
</protein>
<proteinExistence type="predicted"/>
<gene>
    <name evidence="1" type="ORF">Y10_13790</name>
</gene>
<evidence type="ECO:0000313" key="2">
    <source>
        <dbReference type="Proteomes" id="UP001143543"/>
    </source>
</evidence>